<dbReference type="STRING" id="710696.Intca_0458"/>
<reference evidence="2 3" key="1">
    <citation type="journal article" date="2010" name="Stand. Genomic Sci.">
        <title>Complete genome sequence of Intrasporangium calvum type strain (7 KIP).</title>
        <authorList>
            <person name="Del Rio T.G."/>
            <person name="Chertkov O."/>
            <person name="Yasawong M."/>
            <person name="Lucas S."/>
            <person name="Deshpande S."/>
            <person name="Cheng J.F."/>
            <person name="Detter C."/>
            <person name="Tapia R."/>
            <person name="Han C."/>
            <person name="Goodwin L."/>
            <person name="Pitluck S."/>
            <person name="Liolios K."/>
            <person name="Ivanova N."/>
            <person name="Mavromatis K."/>
            <person name="Pati A."/>
            <person name="Chen A."/>
            <person name="Palaniappan K."/>
            <person name="Land M."/>
            <person name="Hauser L."/>
            <person name="Chang Y.J."/>
            <person name="Jeffries C.D."/>
            <person name="Rohde M."/>
            <person name="Pukall R."/>
            <person name="Sikorski J."/>
            <person name="Goker M."/>
            <person name="Woyke T."/>
            <person name="Bristow J."/>
            <person name="Eisen J.A."/>
            <person name="Markowitz V."/>
            <person name="Hugenholtz P."/>
            <person name="Kyrpides N.C."/>
            <person name="Klenk H.P."/>
            <person name="Lapidus A."/>
        </authorList>
    </citation>
    <scope>NUCLEOTIDE SEQUENCE [LARGE SCALE GENOMIC DNA]</scope>
    <source>
        <strain evidence="3">ATCC 23552 / DSM 43043 / JCM 3097 / NBRC 12989 / 7 KIP</strain>
    </source>
</reference>
<protein>
    <submittedName>
        <fullName evidence="2">Uncharacterized protein</fullName>
    </submittedName>
</protein>
<dbReference type="Proteomes" id="UP000008914">
    <property type="component" value="Chromosome"/>
</dbReference>
<accession>E6S8N7</accession>
<dbReference type="RefSeq" id="WP_013491327.1">
    <property type="nucleotide sequence ID" value="NC_014830.1"/>
</dbReference>
<evidence type="ECO:0000313" key="2">
    <source>
        <dbReference type="EMBL" id="ADU47006.1"/>
    </source>
</evidence>
<keyword evidence="3" id="KW-1185">Reference proteome</keyword>
<evidence type="ECO:0000256" key="1">
    <source>
        <dbReference type="SAM" id="MobiDB-lite"/>
    </source>
</evidence>
<name>E6S8N7_INTC7</name>
<feature type="compositionally biased region" description="Gly residues" evidence="1">
    <location>
        <begin position="30"/>
        <end position="42"/>
    </location>
</feature>
<gene>
    <name evidence="2" type="ordered locus">Intca_0458</name>
</gene>
<feature type="region of interest" description="Disordered" evidence="1">
    <location>
        <begin position="1"/>
        <end position="47"/>
    </location>
</feature>
<dbReference type="EMBL" id="CP002343">
    <property type="protein sequence ID" value="ADU47006.1"/>
    <property type="molecule type" value="Genomic_DNA"/>
</dbReference>
<dbReference type="KEGG" id="ica:Intca_0458"/>
<sequence length="83" mass="8398">MPAGPPRPLPARENLAGRPLDWPPDWTPGGAAGSGGSGGSGGPVPVAVATAHPSSVLRSRQREVDRAQLVDDLGVARTLLDQG</sequence>
<evidence type="ECO:0000313" key="3">
    <source>
        <dbReference type="Proteomes" id="UP000008914"/>
    </source>
</evidence>
<proteinExistence type="predicted"/>
<organism evidence="2 3">
    <name type="scientific">Intrasporangium calvum (strain ATCC 23552 / DSM 43043 / JCM 3097 / NBRC 12989 / NCIMB 10167 / NRRL B-3866 / 7 KIP)</name>
    <dbReference type="NCBI Taxonomy" id="710696"/>
    <lineage>
        <taxon>Bacteria</taxon>
        <taxon>Bacillati</taxon>
        <taxon>Actinomycetota</taxon>
        <taxon>Actinomycetes</taxon>
        <taxon>Micrococcales</taxon>
        <taxon>Intrasporangiaceae</taxon>
        <taxon>Intrasporangium</taxon>
    </lineage>
</organism>
<dbReference type="HOGENOM" id="CLU_2538041_0_0_11"/>
<dbReference type="AlphaFoldDB" id="E6S8N7"/>